<organism evidence="1 2">
    <name type="scientific">Gossypium tomentosum</name>
    <name type="common">Hawaiian cotton</name>
    <name type="synonym">Gossypium sandvicense</name>
    <dbReference type="NCBI Taxonomy" id="34277"/>
    <lineage>
        <taxon>Eukaryota</taxon>
        <taxon>Viridiplantae</taxon>
        <taxon>Streptophyta</taxon>
        <taxon>Embryophyta</taxon>
        <taxon>Tracheophyta</taxon>
        <taxon>Spermatophyta</taxon>
        <taxon>Magnoliopsida</taxon>
        <taxon>eudicotyledons</taxon>
        <taxon>Gunneridae</taxon>
        <taxon>Pentapetalae</taxon>
        <taxon>rosids</taxon>
        <taxon>malvids</taxon>
        <taxon>Malvales</taxon>
        <taxon>Malvaceae</taxon>
        <taxon>Malvoideae</taxon>
        <taxon>Gossypium</taxon>
    </lineage>
</organism>
<sequence>MPRSKDSLSKDSTLFINSLLKFLLFSSLIKLQSVYNSSENNFSGVKKYIYFCIISPKVAKLGGYVKDIFSFPSL</sequence>
<evidence type="ECO:0000313" key="2">
    <source>
        <dbReference type="Proteomes" id="UP000322667"/>
    </source>
</evidence>
<reference evidence="1 2" key="1">
    <citation type="submission" date="2019-07" db="EMBL/GenBank/DDBJ databases">
        <title>WGS assembly of Gossypium tomentosum.</title>
        <authorList>
            <person name="Chen Z.J."/>
            <person name="Sreedasyam A."/>
            <person name="Ando A."/>
            <person name="Song Q."/>
            <person name="De L."/>
            <person name="Hulse-Kemp A."/>
            <person name="Ding M."/>
            <person name="Ye W."/>
            <person name="Kirkbride R."/>
            <person name="Jenkins J."/>
            <person name="Plott C."/>
            <person name="Lovell J."/>
            <person name="Lin Y.-M."/>
            <person name="Vaughn R."/>
            <person name="Liu B."/>
            <person name="Li W."/>
            <person name="Simpson S."/>
            <person name="Scheffler B."/>
            <person name="Saski C."/>
            <person name="Grover C."/>
            <person name="Hu G."/>
            <person name="Conover J."/>
            <person name="Carlson J."/>
            <person name="Shu S."/>
            <person name="Boston L."/>
            <person name="Williams M."/>
            <person name="Peterson D."/>
            <person name="Mcgee K."/>
            <person name="Jones D."/>
            <person name="Wendel J."/>
            <person name="Stelly D."/>
            <person name="Grimwood J."/>
            <person name="Schmutz J."/>
        </authorList>
    </citation>
    <scope>NUCLEOTIDE SEQUENCE [LARGE SCALE GENOMIC DNA]</scope>
    <source>
        <strain evidence="1">7179.01</strain>
    </source>
</reference>
<evidence type="ECO:0000313" key="1">
    <source>
        <dbReference type="EMBL" id="TYH79925.1"/>
    </source>
</evidence>
<keyword evidence="2" id="KW-1185">Reference proteome</keyword>
<protein>
    <submittedName>
        <fullName evidence="1">Uncharacterized protein</fullName>
    </submittedName>
</protein>
<dbReference type="EMBL" id="CM017625">
    <property type="protein sequence ID" value="TYH79925.1"/>
    <property type="molecule type" value="Genomic_DNA"/>
</dbReference>
<proteinExistence type="predicted"/>
<accession>A0A5D2LKT1</accession>
<gene>
    <name evidence="1" type="ORF">ES332_D03G097500v1</name>
</gene>
<dbReference type="AlphaFoldDB" id="A0A5D2LKT1"/>
<name>A0A5D2LKT1_GOSTO</name>
<dbReference type="Proteomes" id="UP000322667">
    <property type="component" value="Chromosome D03"/>
</dbReference>